<dbReference type="Proteomes" id="UP000664132">
    <property type="component" value="Unassembled WGS sequence"/>
</dbReference>
<dbReference type="Pfam" id="PF06985">
    <property type="entry name" value="HET"/>
    <property type="match status" value="1"/>
</dbReference>
<dbReference type="EMBL" id="JAFJYH010000142">
    <property type="protein sequence ID" value="KAG4417896.1"/>
    <property type="molecule type" value="Genomic_DNA"/>
</dbReference>
<evidence type="ECO:0000313" key="3">
    <source>
        <dbReference type="EMBL" id="KAG4417896.1"/>
    </source>
</evidence>
<protein>
    <recommendedName>
        <fullName evidence="2">Heterokaryon incompatibility domain-containing protein</fullName>
    </recommendedName>
</protein>
<keyword evidence="4" id="KW-1185">Reference proteome</keyword>
<accession>A0A8H7W527</accession>
<organism evidence="3 4">
    <name type="scientific">Cadophora malorum</name>
    <dbReference type="NCBI Taxonomy" id="108018"/>
    <lineage>
        <taxon>Eukaryota</taxon>
        <taxon>Fungi</taxon>
        <taxon>Dikarya</taxon>
        <taxon>Ascomycota</taxon>
        <taxon>Pezizomycotina</taxon>
        <taxon>Leotiomycetes</taxon>
        <taxon>Helotiales</taxon>
        <taxon>Ploettnerulaceae</taxon>
        <taxon>Cadophora</taxon>
    </lineage>
</organism>
<name>A0A8H7W527_9HELO</name>
<gene>
    <name evidence="3" type="ORF">IFR04_008950</name>
</gene>
<comment type="caution">
    <text evidence="3">The sequence shown here is derived from an EMBL/GenBank/DDBJ whole genome shotgun (WGS) entry which is preliminary data.</text>
</comment>
<sequence>MSDDVKETGDGNLLAHLCDTCRGIDFRSYFIKIENSPDSPQEPEDGPKENAKLGYLDEIIERSSTCEFCDLLVSCARRLNDGEDPPTSKEGDRVEVELDEQFLCTADQVDLDGQLVKKLDVSRLIINFEPAIFGFFSKIRFQIYKEDTEIPGFGRTMNSNVDSEKLKRWLGTCEEHHGADCHAPQWLGEPSQPTFLKVIDVEKSCVIAAPPNCRYMALSYVWGDPKEMGSRRWLMKTAHVNESQLHTGLDLDLLPKTITDAMALVSQIGERYLWVDALCIVQDDFKELAEQTSQMDLVYACALATIIVATGASAEAGLPGVKDPRSISQRKIDIGNGYHLMETVAQGNANHLQHSSWNSRGWTFQERVLSRRALIVTPEQFYWECEHKVLNEEVHLENGTSLWVLPQAMDCNDEWDDRPTKFSRDALSGYVTRYSTRQFTYQNDALAAFSGILRRMEYRNNQKFHWALPYDLFDQALTWRYGSGRRKELCRLMVDDESYKVGFPSWSWLGWTGFLGGVIFNYDLDNERIEGRCKSEIDFYRLYADGHVELIVDHSQTSLRAPRERTDTEDPPKPKILRQGADSSQSHQWKRSVPAELASDIQIPEAMTKLPTHVNLASVDTGRLVFWTSYAQLLVYAVEHDEMTIEIAGRQIKIKITEGTVEKEFNRRVRAQIGKTMAVKQDKEWAESLASLHLETEEEKVDDIALPDEEGTAGAEEESKGSSNSDSILSLDLGKEGDGIDAVDSSDCDSVVTSDVVPVMMDFAVISRYWPVGVAKYDKPESLNFLILKFSKTEPDVAQRIGSAIVVEQDWIAADREWRRIILE</sequence>
<dbReference type="OrthoDB" id="2958217at2759"/>
<feature type="domain" description="Heterokaryon incompatibility" evidence="2">
    <location>
        <begin position="215"/>
        <end position="366"/>
    </location>
</feature>
<feature type="region of interest" description="Disordered" evidence="1">
    <location>
        <begin position="556"/>
        <end position="589"/>
    </location>
</feature>
<dbReference type="InterPro" id="IPR010730">
    <property type="entry name" value="HET"/>
</dbReference>
<evidence type="ECO:0000313" key="4">
    <source>
        <dbReference type="Proteomes" id="UP000664132"/>
    </source>
</evidence>
<feature type="compositionally biased region" description="Basic and acidic residues" evidence="1">
    <location>
        <begin position="561"/>
        <end position="573"/>
    </location>
</feature>
<reference evidence="3" key="1">
    <citation type="submission" date="2021-02" db="EMBL/GenBank/DDBJ databases">
        <title>Genome sequence Cadophora malorum strain M34.</title>
        <authorList>
            <person name="Stefanovic E."/>
            <person name="Vu D."/>
            <person name="Scully C."/>
            <person name="Dijksterhuis J."/>
            <person name="Roader J."/>
            <person name="Houbraken J."/>
        </authorList>
    </citation>
    <scope>NUCLEOTIDE SEQUENCE</scope>
    <source>
        <strain evidence="3">M34</strain>
    </source>
</reference>
<evidence type="ECO:0000256" key="1">
    <source>
        <dbReference type="SAM" id="MobiDB-lite"/>
    </source>
</evidence>
<proteinExistence type="predicted"/>
<dbReference type="PANTHER" id="PTHR33112:SF12">
    <property type="entry name" value="HETEROKARYON INCOMPATIBILITY DOMAIN-CONTAINING PROTEIN"/>
    <property type="match status" value="1"/>
</dbReference>
<dbReference type="AlphaFoldDB" id="A0A8H7W527"/>
<evidence type="ECO:0000259" key="2">
    <source>
        <dbReference type="Pfam" id="PF06985"/>
    </source>
</evidence>
<dbReference type="PANTHER" id="PTHR33112">
    <property type="entry name" value="DOMAIN PROTEIN, PUTATIVE-RELATED"/>
    <property type="match status" value="1"/>
</dbReference>